<proteinExistence type="predicted"/>
<dbReference type="Proteomes" id="UP001148662">
    <property type="component" value="Unassembled WGS sequence"/>
</dbReference>
<evidence type="ECO:0000313" key="1">
    <source>
        <dbReference type="EMBL" id="KAJ3539633.1"/>
    </source>
</evidence>
<reference evidence="1" key="1">
    <citation type="submission" date="2022-07" db="EMBL/GenBank/DDBJ databases">
        <title>Genome Sequence of Phlebia brevispora.</title>
        <authorList>
            <person name="Buettner E."/>
        </authorList>
    </citation>
    <scope>NUCLEOTIDE SEQUENCE</scope>
    <source>
        <strain evidence="1">MPL23</strain>
    </source>
</reference>
<comment type="caution">
    <text evidence="1">The sequence shown here is derived from an EMBL/GenBank/DDBJ whole genome shotgun (WGS) entry which is preliminary data.</text>
</comment>
<name>A0ACC1SHB7_9APHY</name>
<keyword evidence="2" id="KW-1185">Reference proteome</keyword>
<gene>
    <name evidence="1" type="ORF">NM688_g6338</name>
</gene>
<protein>
    <submittedName>
        <fullName evidence="1">Uncharacterized protein</fullName>
    </submittedName>
</protein>
<dbReference type="EMBL" id="JANHOG010001290">
    <property type="protein sequence ID" value="KAJ3539633.1"/>
    <property type="molecule type" value="Genomic_DNA"/>
</dbReference>
<organism evidence="1 2">
    <name type="scientific">Phlebia brevispora</name>
    <dbReference type="NCBI Taxonomy" id="194682"/>
    <lineage>
        <taxon>Eukaryota</taxon>
        <taxon>Fungi</taxon>
        <taxon>Dikarya</taxon>
        <taxon>Basidiomycota</taxon>
        <taxon>Agaricomycotina</taxon>
        <taxon>Agaricomycetes</taxon>
        <taxon>Polyporales</taxon>
        <taxon>Meruliaceae</taxon>
        <taxon>Phlebia</taxon>
    </lineage>
</organism>
<accession>A0ACC1SHB7</accession>
<sequence length="123" mass="13599">MTSSPSPSSSAVTIPTPGKSILKKPPPTQQSFLTRLSKFLPTQNNAALTDGNDESKALKRAHFILPEMTIVYPIYAANPPSTPMLKEEKRSIEEREAERRRRVVRRNSVNPEAASPEEAVVES</sequence>
<evidence type="ECO:0000313" key="2">
    <source>
        <dbReference type="Proteomes" id="UP001148662"/>
    </source>
</evidence>